<evidence type="ECO:0000313" key="2">
    <source>
        <dbReference type="Proteomes" id="UP000076863"/>
    </source>
</evidence>
<dbReference type="Proteomes" id="UP000076863">
    <property type="component" value="Unassembled WGS sequence"/>
</dbReference>
<dbReference type="AlphaFoldDB" id="A0A168FDE7"/>
<gene>
    <name evidence="1" type="ORF">BBO_09476</name>
</gene>
<dbReference type="EMBL" id="AZHA01000094">
    <property type="protein sequence ID" value="KZZ99753.1"/>
    <property type="molecule type" value="Genomic_DNA"/>
</dbReference>
<comment type="caution">
    <text evidence="1">The sequence shown here is derived from an EMBL/GenBank/DDBJ whole genome shotgun (WGS) entry which is preliminary data.</text>
</comment>
<name>A0A168FDE7_9HYPO</name>
<organism evidence="1 2">
    <name type="scientific">Beauveria brongniartii RCEF 3172</name>
    <dbReference type="NCBI Taxonomy" id="1081107"/>
    <lineage>
        <taxon>Eukaryota</taxon>
        <taxon>Fungi</taxon>
        <taxon>Dikarya</taxon>
        <taxon>Ascomycota</taxon>
        <taxon>Pezizomycotina</taxon>
        <taxon>Sordariomycetes</taxon>
        <taxon>Hypocreomycetidae</taxon>
        <taxon>Hypocreales</taxon>
        <taxon>Cordycipitaceae</taxon>
        <taxon>Beauveria</taxon>
        <taxon>Beauveria brongniartii</taxon>
    </lineage>
</organism>
<reference evidence="1 2" key="1">
    <citation type="journal article" date="2016" name="Genome Biol. Evol.">
        <title>Divergent and convergent evolution of fungal pathogenicity.</title>
        <authorList>
            <person name="Shang Y."/>
            <person name="Xiao G."/>
            <person name="Zheng P."/>
            <person name="Cen K."/>
            <person name="Zhan S."/>
            <person name="Wang C."/>
        </authorList>
    </citation>
    <scope>NUCLEOTIDE SEQUENCE [LARGE SCALE GENOMIC DNA]</scope>
    <source>
        <strain evidence="1 2">RCEF 3172</strain>
    </source>
</reference>
<evidence type="ECO:0000313" key="1">
    <source>
        <dbReference type="EMBL" id="KZZ99753.1"/>
    </source>
</evidence>
<keyword evidence="2" id="KW-1185">Reference proteome</keyword>
<sequence>MSGLQPAQHSQDRPKPWCRPIDPNMTLHEMHGNHLVDEVSLIDVDLVPHTRFCSECIVFLHHGCLPPEHCEQDKYPLELDDRFIGPVDIDNGVIQRHARELRDLLRTLQPARAGDDRDDRESALSRAFVGHDRQDEDLAVVIRKRLDVALVKALLRAGGGALQAYPADARGVRVVSIGDIDIRLRQRNPPARPRAAT</sequence>
<protein>
    <submittedName>
        <fullName evidence="1">Uncharacterized protein</fullName>
    </submittedName>
</protein>
<accession>A0A168FDE7</accession>
<proteinExistence type="predicted"/>